<organism evidence="1 2">
    <name type="scientific">Orbilia oligospora</name>
    <name type="common">Nematode-trapping fungus</name>
    <name type="synonym">Arthrobotrys oligospora</name>
    <dbReference type="NCBI Taxonomy" id="2813651"/>
    <lineage>
        <taxon>Eukaryota</taxon>
        <taxon>Fungi</taxon>
        <taxon>Dikarya</taxon>
        <taxon>Ascomycota</taxon>
        <taxon>Pezizomycotina</taxon>
        <taxon>Orbiliomycetes</taxon>
        <taxon>Orbiliales</taxon>
        <taxon>Orbiliaceae</taxon>
        <taxon>Orbilia</taxon>
    </lineage>
</organism>
<proteinExistence type="predicted"/>
<accession>A0A7C8VUB2</accession>
<dbReference type="Proteomes" id="UP000474640">
    <property type="component" value="Unassembled WGS sequence"/>
</dbReference>
<reference evidence="1 2" key="1">
    <citation type="submission" date="2020-01" db="EMBL/GenBank/DDBJ databases">
        <authorList>
            <person name="Palmer J.M."/>
        </authorList>
    </citation>
    <scope>NUCLEOTIDE SEQUENCE [LARGE SCALE GENOMIC DNA]</scope>
    <source>
        <strain evidence="1 2">TWF970</strain>
    </source>
</reference>
<name>A0A7C8VUB2_ORBOL</name>
<gene>
    <name evidence="1" type="ORF">TWF970_011089</name>
</gene>
<evidence type="ECO:0000313" key="2">
    <source>
        <dbReference type="Proteomes" id="UP000474640"/>
    </source>
</evidence>
<evidence type="ECO:0000313" key="1">
    <source>
        <dbReference type="EMBL" id="KAF3284807.1"/>
    </source>
</evidence>
<comment type="caution">
    <text evidence="1">The sequence shown here is derived from an EMBL/GenBank/DDBJ whole genome shotgun (WGS) entry which is preliminary data.</text>
</comment>
<dbReference type="OrthoDB" id="10464954at2759"/>
<sequence>MKWSKFAEKGFGTVVVHGDLTSVKLFEVLFDISVSCTKTPTRKTPLETSVDIKKFQETMGDEFVVQEKEHKMVLTNNEVTIKWFQYHTEDQGRYAVEVWYGDGDYQVEMNLKEAAKMLQLAGASRKDFLKRKKIAGEPISEGKIEIDDEGNVGEE</sequence>
<protein>
    <submittedName>
        <fullName evidence="1">Uncharacterized protein</fullName>
    </submittedName>
</protein>
<dbReference type="AlphaFoldDB" id="A0A7C8VUB2"/>
<dbReference type="EMBL" id="JAABOJ010000008">
    <property type="protein sequence ID" value="KAF3284807.1"/>
    <property type="molecule type" value="Genomic_DNA"/>
</dbReference>